<feature type="signal peptide" evidence="2">
    <location>
        <begin position="1"/>
        <end position="16"/>
    </location>
</feature>
<dbReference type="OrthoDB" id="5422698at2759"/>
<sequence>MRLSYLIFAFISIGSALVMSSPTTTNQHLIVNIESSNTPEQVPGENPAHYTRVRREDQLFAIHELSVSPYPPSVGHRIFFYLGGITSSSHGELPSLEDATLELIVRGDNQTWSAKEKISESKFFTRRGERDNVYGGPFLPGLNELVGDVLLWSWGHEHGTVLLDIEAVAMLPDERLRGDYRYCELGPSFSRNVFHTGLQPSTDAPQLRQQQLDRHDAINSKLYARTVGLVLIEAHNQGLRASRKSHLFLATVLNTASADADSSSHTRQDFRNHLSHLISAAMRFPYFGTLLASLVTALYHSYPSPVQQETISEGEGANQPDRQKVPGSNPAHFTRLKEEDQLANLYEFTVLPYPPIDNARVFFYVGCDIYMNDPRGEITGLANATLEMHARLPDSDDDDDDFYFFKGKLTEWEVFTVRNPETYKYGGPLEFGSNDIVGDFMNVNFDPGHGTEVWDLEAVARLPDDRILFSFGARVQWDYVLGMH</sequence>
<gene>
    <name evidence="3" type="ORF">FB567DRAFT_553573</name>
</gene>
<evidence type="ECO:0000313" key="4">
    <source>
        <dbReference type="Proteomes" id="UP000813461"/>
    </source>
</evidence>
<accession>A0A8K0QWI4</accession>
<organism evidence="3 4">
    <name type="scientific">Paraphoma chrysanthemicola</name>
    <dbReference type="NCBI Taxonomy" id="798071"/>
    <lineage>
        <taxon>Eukaryota</taxon>
        <taxon>Fungi</taxon>
        <taxon>Dikarya</taxon>
        <taxon>Ascomycota</taxon>
        <taxon>Pezizomycotina</taxon>
        <taxon>Dothideomycetes</taxon>
        <taxon>Pleosporomycetidae</taxon>
        <taxon>Pleosporales</taxon>
        <taxon>Pleosporineae</taxon>
        <taxon>Phaeosphaeriaceae</taxon>
        <taxon>Paraphoma</taxon>
    </lineage>
</organism>
<evidence type="ECO:0000256" key="2">
    <source>
        <dbReference type="SAM" id="SignalP"/>
    </source>
</evidence>
<dbReference type="EMBL" id="JAGMVJ010000021">
    <property type="protein sequence ID" value="KAH7074079.1"/>
    <property type="molecule type" value="Genomic_DNA"/>
</dbReference>
<name>A0A8K0QWI4_9PLEO</name>
<keyword evidence="2" id="KW-0732">Signal</keyword>
<protein>
    <submittedName>
        <fullName evidence="3">Uncharacterized protein</fullName>
    </submittedName>
</protein>
<dbReference type="Proteomes" id="UP000813461">
    <property type="component" value="Unassembled WGS sequence"/>
</dbReference>
<feature type="chain" id="PRO_5035467209" evidence="2">
    <location>
        <begin position="17"/>
        <end position="484"/>
    </location>
</feature>
<keyword evidence="4" id="KW-1185">Reference proteome</keyword>
<reference evidence="3" key="1">
    <citation type="journal article" date="2021" name="Nat. Commun.">
        <title>Genetic determinants of endophytism in the Arabidopsis root mycobiome.</title>
        <authorList>
            <person name="Mesny F."/>
            <person name="Miyauchi S."/>
            <person name="Thiergart T."/>
            <person name="Pickel B."/>
            <person name="Atanasova L."/>
            <person name="Karlsson M."/>
            <person name="Huettel B."/>
            <person name="Barry K.W."/>
            <person name="Haridas S."/>
            <person name="Chen C."/>
            <person name="Bauer D."/>
            <person name="Andreopoulos W."/>
            <person name="Pangilinan J."/>
            <person name="LaButti K."/>
            <person name="Riley R."/>
            <person name="Lipzen A."/>
            <person name="Clum A."/>
            <person name="Drula E."/>
            <person name="Henrissat B."/>
            <person name="Kohler A."/>
            <person name="Grigoriev I.V."/>
            <person name="Martin F.M."/>
            <person name="Hacquard S."/>
        </authorList>
    </citation>
    <scope>NUCLEOTIDE SEQUENCE</scope>
    <source>
        <strain evidence="3">MPI-SDFR-AT-0120</strain>
    </source>
</reference>
<comment type="caution">
    <text evidence="3">The sequence shown here is derived from an EMBL/GenBank/DDBJ whole genome shotgun (WGS) entry which is preliminary data.</text>
</comment>
<evidence type="ECO:0000256" key="1">
    <source>
        <dbReference type="SAM" id="MobiDB-lite"/>
    </source>
</evidence>
<proteinExistence type="predicted"/>
<dbReference type="AlphaFoldDB" id="A0A8K0QWI4"/>
<feature type="region of interest" description="Disordered" evidence="1">
    <location>
        <begin position="309"/>
        <end position="329"/>
    </location>
</feature>
<evidence type="ECO:0000313" key="3">
    <source>
        <dbReference type="EMBL" id="KAH7074079.1"/>
    </source>
</evidence>